<gene>
    <name evidence="2" type="ORF">RF11_12856</name>
</gene>
<protein>
    <submittedName>
        <fullName evidence="2">Uncharacterized protein</fullName>
    </submittedName>
</protein>
<dbReference type="AlphaFoldDB" id="A0A0C2MIF3"/>
<feature type="region of interest" description="Disordered" evidence="1">
    <location>
        <begin position="164"/>
        <end position="194"/>
    </location>
</feature>
<evidence type="ECO:0000313" key="3">
    <source>
        <dbReference type="Proteomes" id="UP000031668"/>
    </source>
</evidence>
<reference evidence="2 3" key="1">
    <citation type="journal article" date="2014" name="Genome Biol. Evol.">
        <title>The genome of the myxosporean Thelohanellus kitauei shows adaptations to nutrient acquisition within its fish host.</title>
        <authorList>
            <person name="Yang Y."/>
            <person name="Xiong J."/>
            <person name="Zhou Z."/>
            <person name="Huo F."/>
            <person name="Miao W."/>
            <person name="Ran C."/>
            <person name="Liu Y."/>
            <person name="Zhang J."/>
            <person name="Feng J."/>
            <person name="Wang M."/>
            <person name="Wang M."/>
            <person name="Wang L."/>
            <person name="Yao B."/>
        </authorList>
    </citation>
    <scope>NUCLEOTIDE SEQUENCE [LARGE SCALE GENOMIC DNA]</scope>
    <source>
        <strain evidence="2">Wuqing</strain>
    </source>
</reference>
<comment type="caution">
    <text evidence="2">The sequence shown here is derived from an EMBL/GenBank/DDBJ whole genome shotgun (WGS) entry which is preliminary data.</text>
</comment>
<evidence type="ECO:0000256" key="1">
    <source>
        <dbReference type="SAM" id="MobiDB-lite"/>
    </source>
</evidence>
<proteinExistence type="predicted"/>
<keyword evidence="3" id="KW-1185">Reference proteome</keyword>
<evidence type="ECO:0000313" key="2">
    <source>
        <dbReference type="EMBL" id="KII61441.1"/>
    </source>
</evidence>
<name>A0A0C2MIF3_THEKT</name>
<dbReference type="Proteomes" id="UP000031668">
    <property type="component" value="Unassembled WGS sequence"/>
</dbReference>
<accession>A0A0C2MIF3</accession>
<sequence>MKSQVPAIDSKFVNRVSKILKTTKNHVIQANVRSIRNLKERLESQPKNDRKIEKKENEIQRIRNIPFQEIAIVVSNQIADLFPFSEATKNKDQASQSTAQYLDWVQQTVLAVQNQLELSQSESPTLISKILTHKTFMKSIWACQRKLYQRIKTKEIRLALKEKRKRLKKQKSTTKYSQNMKQKKSQKIKEKEPEVQTFENAVKYEGDD</sequence>
<organism evidence="2 3">
    <name type="scientific">Thelohanellus kitauei</name>
    <name type="common">Myxosporean</name>
    <dbReference type="NCBI Taxonomy" id="669202"/>
    <lineage>
        <taxon>Eukaryota</taxon>
        <taxon>Metazoa</taxon>
        <taxon>Cnidaria</taxon>
        <taxon>Myxozoa</taxon>
        <taxon>Myxosporea</taxon>
        <taxon>Bivalvulida</taxon>
        <taxon>Platysporina</taxon>
        <taxon>Myxobolidae</taxon>
        <taxon>Thelohanellus</taxon>
    </lineage>
</organism>
<dbReference type="OrthoDB" id="10526966at2759"/>
<dbReference type="EMBL" id="JWZT01005339">
    <property type="protein sequence ID" value="KII61441.1"/>
    <property type="molecule type" value="Genomic_DNA"/>
</dbReference>